<keyword evidence="3" id="KW-0443">Lipid metabolism</keyword>
<gene>
    <name evidence="4" type="ORF">GCM10009754_30380</name>
</gene>
<dbReference type="EMBL" id="BAAANN010000010">
    <property type="protein sequence ID" value="GAA1958033.1"/>
    <property type="molecule type" value="Genomic_DNA"/>
</dbReference>
<evidence type="ECO:0000256" key="2">
    <source>
        <dbReference type="ARBA" id="ARBA00022963"/>
    </source>
</evidence>
<sequence length="381" mass="40297">MRWVPAPGEADGMRTLFAVPALVLAVTAAAPVLPAGAAQARAAEVGVRLELPRPTGALPVGTTSFALRDDARADPWVPAERRHLMVTMWYPAHVRTGMPTPYLSQAESAALTAEFGVAPSDALTRVRTNSLADARPLGRRAPLVVLSPGFRMPRATLSSLAEELASRGYAVAGIGHDHEAVATTFPDGRTTGCAACAHPDPDRIAAGRAADVSFVLDRLTGPRPVWGGGRLIDAGRIALAGHSAGGNTVVPAMHADPRIGAGVTMDGISGVSAVGADRPYLMLGAPENAPGSPFWDRAWAASTDWKRWLTFDAGQHYSFSDVVLLADQFDHDPGEPLTGARGVEITRAYVAAFVDHHLRGCTEPLFDGPSARYPEARYWRP</sequence>
<name>A0ABN2QTZ5_9PSEU</name>
<accession>A0ABN2QTZ5</accession>
<organism evidence="4 5">
    <name type="scientific">Amycolatopsis minnesotensis</name>
    <dbReference type="NCBI Taxonomy" id="337894"/>
    <lineage>
        <taxon>Bacteria</taxon>
        <taxon>Bacillati</taxon>
        <taxon>Actinomycetota</taxon>
        <taxon>Actinomycetes</taxon>
        <taxon>Pseudonocardiales</taxon>
        <taxon>Pseudonocardiaceae</taxon>
        <taxon>Amycolatopsis</taxon>
    </lineage>
</organism>
<evidence type="ECO:0000256" key="3">
    <source>
        <dbReference type="ARBA" id="ARBA00023098"/>
    </source>
</evidence>
<keyword evidence="2" id="KW-0442">Lipid degradation</keyword>
<comment type="caution">
    <text evidence="4">The sequence shown here is derived from an EMBL/GenBank/DDBJ whole genome shotgun (WGS) entry which is preliminary data.</text>
</comment>
<dbReference type="Proteomes" id="UP001501116">
    <property type="component" value="Unassembled WGS sequence"/>
</dbReference>
<reference evidence="4 5" key="1">
    <citation type="journal article" date="2019" name="Int. J. Syst. Evol. Microbiol.">
        <title>The Global Catalogue of Microorganisms (GCM) 10K type strain sequencing project: providing services to taxonomists for standard genome sequencing and annotation.</title>
        <authorList>
            <consortium name="The Broad Institute Genomics Platform"/>
            <consortium name="The Broad Institute Genome Sequencing Center for Infectious Disease"/>
            <person name="Wu L."/>
            <person name="Ma J."/>
        </authorList>
    </citation>
    <scope>NUCLEOTIDE SEQUENCE [LARGE SCALE GENOMIC DNA]</scope>
    <source>
        <strain evidence="4 5">JCM 14545</strain>
    </source>
</reference>
<proteinExistence type="predicted"/>
<dbReference type="Gene3D" id="3.40.50.1820">
    <property type="entry name" value="alpha/beta hydrolase"/>
    <property type="match status" value="1"/>
</dbReference>
<dbReference type="PANTHER" id="PTHR10272">
    <property type="entry name" value="PLATELET-ACTIVATING FACTOR ACETYLHYDROLASE"/>
    <property type="match status" value="1"/>
</dbReference>
<keyword evidence="1" id="KW-0378">Hydrolase</keyword>
<keyword evidence="5" id="KW-1185">Reference proteome</keyword>
<evidence type="ECO:0000313" key="5">
    <source>
        <dbReference type="Proteomes" id="UP001501116"/>
    </source>
</evidence>
<dbReference type="Pfam" id="PF03403">
    <property type="entry name" value="PAF-AH_p_II"/>
    <property type="match status" value="1"/>
</dbReference>
<dbReference type="PANTHER" id="PTHR10272:SF0">
    <property type="entry name" value="PLATELET-ACTIVATING FACTOR ACETYLHYDROLASE"/>
    <property type="match status" value="1"/>
</dbReference>
<evidence type="ECO:0000256" key="1">
    <source>
        <dbReference type="ARBA" id="ARBA00022801"/>
    </source>
</evidence>
<dbReference type="InterPro" id="IPR029058">
    <property type="entry name" value="AB_hydrolase_fold"/>
</dbReference>
<dbReference type="SUPFAM" id="SSF53474">
    <property type="entry name" value="alpha/beta-Hydrolases"/>
    <property type="match status" value="1"/>
</dbReference>
<evidence type="ECO:0008006" key="6">
    <source>
        <dbReference type="Google" id="ProtNLM"/>
    </source>
</evidence>
<protein>
    <recommendedName>
        <fullName evidence="6">Platelet-activating factor acetylhydrolase</fullName>
    </recommendedName>
</protein>
<evidence type="ECO:0000313" key="4">
    <source>
        <dbReference type="EMBL" id="GAA1958033.1"/>
    </source>
</evidence>